<protein>
    <recommendedName>
        <fullName evidence="3">Nmd3 N-terminal domain-containing protein</fullName>
    </recommendedName>
</protein>
<evidence type="ECO:0008006" key="3">
    <source>
        <dbReference type="Google" id="ProtNLM"/>
    </source>
</evidence>
<organism evidence="1 2">
    <name type="scientific">Candidatus Jorgensenbacteria bacterium RIFCSPLOWO2_12_FULL_42_11</name>
    <dbReference type="NCBI Taxonomy" id="1798473"/>
    <lineage>
        <taxon>Bacteria</taxon>
        <taxon>Candidatus Joergenseniibacteriota</taxon>
    </lineage>
</organism>
<name>A0A1F6C2B2_9BACT</name>
<dbReference type="AlphaFoldDB" id="A0A1F6C2B2"/>
<reference evidence="1 2" key="1">
    <citation type="journal article" date="2016" name="Nat. Commun.">
        <title>Thousands of microbial genomes shed light on interconnected biogeochemical processes in an aquifer system.</title>
        <authorList>
            <person name="Anantharaman K."/>
            <person name="Brown C.T."/>
            <person name="Hug L.A."/>
            <person name="Sharon I."/>
            <person name="Castelle C.J."/>
            <person name="Probst A.J."/>
            <person name="Thomas B.C."/>
            <person name="Singh A."/>
            <person name="Wilkins M.J."/>
            <person name="Karaoz U."/>
            <person name="Brodie E.L."/>
            <person name="Williams K.H."/>
            <person name="Hubbard S.S."/>
            <person name="Banfield J.F."/>
        </authorList>
    </citation>
    <scope>NUCLEOTIDE SEQUENCE [LARGE SCALE GENOMIC DNA]</scope>
</reference>
<sequence>MEKWRYNVELPARGTGKKKMPSNQKGIVFCSSCRSAYYKKSWHHAAPAERLKLKIHNPRPVFCPACQMIKDKEFEGQLIISNFPLVLEADLNKLIKNFCQRAFERDPLHRLIDIKSDSGNLTATTTENQLAVKLAKKIKEVFGKNKVQVKISYSPSPSDAVYIKINFVQ</sequence>
<dbReference type="STRING" id="1798473.A3G50_02075"/>
<evidence type="ECO:0000313" key="2">
    <source>
        <dbReference type="Proteomes" id="UP000176633"/>
    </source>
</evidence>
<gene>
    <name evidence="1" type="ORF">A3G50_02075</name>
</gene>
<proteinExistence type="predicted"/>
<dbReference type="Proteomes" id="UP000176633">
    <property type="component" value="Unassembled WGS sequence"/>
</dbReference>
<evidence type="ECO:0000313" key="1">
    <source>
        <dbReference type="EMBL" id="OGG43193.1"/>
    </source>
</evidence>
<accession>A0A1F6C2B2</accession>
<dbReference type="EMBL" id="MFKM01000020">
    <property type="protein sequence ID" value="OGG43193.1"/>
    <property type="molecule type" value="Genomic_DNA"/>
</dbReference>
<comment type="caution">
    <text evidence="1">The sequence shown here is derived from an EMBL/GenBank/DDBJ whole genome shotgun (WGS) entry which is preliminary data.</text>
</comment>